<feature type="transmembrane region" description="Helical" evidence="1">
    <location>
        <begin position="206"/>
        <end position="228"/>
    </location>
</feature>
<keyword evidence="1" id="KW-1133">Transmembrane helix</keyword>
<keyword evidence="1" id="KW-0472">Membrane</keyword>
<accession>A0A6A6FZ36</accession>
<keyword evidence="3" id="KW-1185">Reference proteome</keyword>
<dbReference type="Proteomes" id="UP000799538">
    <property type="component" value="Unassembled WGS sequence"/>
</dbReference>
<dbReference type="AlphaFoldDB" id="A0A6A6FZ36"/>
<dbReference type="OrthoDB" id="3921468at2759"/>
<evidence type="ECO:0000313" key="2">
    <source>
        <dbReference type="EMBL" id="KAF2218663.1"/>
    </source>
</evidence>
<organism evidence="2 3">
    <name type="scientific">Elsinoe ampelina</name>
    <dbReference type="NCBI Taxonomy" id="302913"/>
    <lineage>
        <taxon>Eukaryota</taxon>
        <taxon>Fungi</taxon>
        <taxon>Dikarya</taxon>
        <taxon>Ascomycota</taxon>
        <taxon>Pezizomycotina</taxon>
        <taxon>Dothideomycetes</taxon>
        <taxon>Dothideomycetidae</taxon>
        <taxon>Myriangiales</taxon>
        <taxon>Elsinoaceae</taxon>
        <taxon>Elsinoe</taxon>
    </lineage>
</organism>
<gene>
    <name evidence="2" type="ORF">BDZ85DRAFT_78397</name>
</gene>
<protein>
    <submittedName>
        <fullName evidence="2">Uncharacterized protein</fullName>
    </submittedName>
</protein>
<sequence length="289" mass="32973">MGSLHILSSDGYEIPICLPTKTGDDWHTLVCSPVIIELMQLEKLKPQAISKRDIQDRNKADSFTKVFTLAQSTWFVFQSLARVVAHLPISPLEVSALAYVFCTAVTYLCWWSKPKDVLTVLKLSDPLCVAVLPDDLQDRIKQYDSHQGVACHYRWKVFRLPSTEAEILAVIRQRWPALVGLITGIIFCCIHLSAWNFSFPTETEKILWWACSIASATVPLLSFIAVFLRSLSPKRFDSLWPLVLAIYCTIMLIYIMCRLILCVIMLTTMRYLPEGSFTSINWALRFPHI</sequence>
<evidence type="ECO:0000313" key="3">
    <source>
        <dbReference type="Proteomes" id="UP000799538"/>
    </source>
</evidence>
<dbReference type="PANTHER" id="PTHR35043">
    <property type="entry name" value="TRANSCRIPTION FACTOR DOMAIN-CONTAINING PROTEIN"/>
    <property type="match status" value="1"/>
</dbReference>
<reference evidence="3" key="1">
    <citation type="journal article" date="2020" name="Stud. Mycol.">
        <title>101 Dothideomycetes genomes: A test case for predicting lifestyles and emergence of pathogens.</title>
        <authorList>
            <person name="Haridas S."/>
            <person name="Albert R."/>
            <person name="Binder M."/>
            <person name="Bloem J."/>
            <person name="LaButti K."/>
            <person name="Salamov A."/>
            <person name="Andreopoulos B."/>
            <person name="Baker S."/>
            <person name="Barry K."/>
            <person name="Bills G."/>
            <person name="Bluhm B."/>
            <person name="Cannon C."/>
            <person name="Castanera R."/>
            <person name="Culley D."/>
            <person name="Daum C."/>
            <person name="Ezra D."/>
            <person name="Gonzalez J."/>
            <person name="Henrissat B."/>
            <person name="Kuo A."/>
            <person name="Liang C."/>
            <person name="Lipzen A."/>
            <person name="Lutzoni F."/>
            <person name="Magnuson J."/>
            <person name="Mondo S."/>
            <person name="Nolan M."/>
            <person name="Ohm R."/>
            <person name="Pangilinan J."/>
            <person name="Park H.-J."/>
            <person name="Ramirez L."/>
            <person name="Alfaro M."/>
            <person name="Sun H."/>
            <person name="Tritt A."/>
            <person name="Yoshinaga Y."/>
            <person name="Zwiers L.-H."/>
            <person name="Turgeon B."/>
            <person name="Goodwin S."/>
            <person name="Spatafora J."/>
            <person name="Crous P."/>
            <person name="Grigoriev I."/>
        </authorList>
    </citation>
    <scope>NUCLEOTIDE SEQUENCE [LARGE SCALE GENOMIC DNA]</scope>
    <source>
        <strain evidence="3">CECT 20119</strain>
    </source>
</reference>
<proteinExistence type="predicted"/>
<feature type="transmembrane region" description="Helical" evidence="1">
    <location>
        <begin position="240"/>
        <end position="266"/>
    </location>
</feature>
<keyword evidence="1" id="KW-0812">Transmembrane</keyword>
<evidence type="ECO:0000256" key="1">
    <source>
        <dbReference type="SAM" id="Phobius"/>
    </source>
</evidence>
<dbReference type="PANTHER" id="PTHR35043:SF7">
    <property type="entry name" value="TRANSCRIPTION FACTOR DOMAIN-CONTAINING PROTEIN"/>
    <property type="match status" value="1"/>
</dbReference>
<feature type="transmembrane region" description="Helical" evidence="1">
    <location>
        <begin position="175"/>
        <end position="194"/>
    </location>
</feature>
<name>A0A6A6FZ36_9PEZI</name>
<dbReference type="EMBL" id="ML992532">
    <property type="protein sequence ID" value="KAF2218663.1"/>
    <property type="molecule type" value="Genomic_DNA"/>
</dbReference>